<dbReference type="PANTHER" id="PTHR40590">
    <property type="entry name" value="CYTOPLASMIC PROTEIN-RELATED"/>
    <property type="match status" value="1"/>
</dbReference>
<dbReference type="OrthoDB" id="9798714at2"/>
<evidence type="ECO:0000313" key="2">
    <source>
        <dbReference type="Proteomes" id="UP000253383"/>
    </source>
</evidence>
<dbReference type="CDD" id="cd14789">
    <property type="entry name" value="Tiki"/>
    <property type="match status" value="1"/>
</dbReference>
<dbReference type="RefSeq" id="WP_114408316.1">
    <property type="nucleotide sequence ID" value="NZ_QOWE01000020.1"/>
</dbReference>
<dbReference type="Pfam" id="PF01963">
    <property type="entry name" value="TraB_PrgY_gumN"/>
    <property type="match status" value="1"/>
</dbReference>
<dbReference type="AlphaFoldDB" id="A0A368JI28"/>
<evidence type="ECO:0000313" key="1">
    <source>
        <dbReference type="EMBL" id="RCR67317.1"/>
    </source>
</evidence>
<dbReference type="EMBL" id="QOWE01000020">
    <property type="protein sequence ID" value="RCR67317.1"/>
    <property type="molecule type" value="Genomic_DNA"/>
</dbReference>
<gene>
    <name evidence="1" type="ORF">DUE52_22565</name>
</gene>
<dbReference type="Proteomes" id="UP000253383">
    <property type="component" value="Unassembled WGS sequence"/>
</dbReference>
<reference evidence="1 2" key="1">
    <citation type="submission" date="2018-07" db="EMBL/GenBank/DDBJ databases">
        <title>Genome analysis of Larkinella rosea.</title>
        <authorList>
            <person name="Zhou Z."/>
            <person name="Wang G."/>
        </authorList>
    </citation>
    <scope>NUCLEOTIDE SEQUENCE [LARGE SCALE GENOMIC DNA]</scope>
    <source>
        <strain evidence="2">zzj9</strain>
    </source>
</reference>
<proteinExistence type="predicted"/>
<dbReference type="InterPro" id="IPR047111">
    <property type="entry name" value="YbaP-like"/>
</dbReference>
<dbReference type="PANTHER" id="PTHR40590:SF1">
    <property type="entry name" value="CYTOPLASMIC PROTEIN"/>
    <property type="match status" value="1"/>
</dbReference>
<comment type="caution">
    <text evidence="1">The sequence shown here is derived from an EMBL/GenBank/DDBJ whole genome shotgun (WGS) entry which is preliminary data.</text>
</comment>
<keyword evidence="2" id="KW-1185">Reference proteome</keyword>
<dbReference type="InterPro" id="IPR002816">
    <property type="entry name" value="TraB/PrgY/GumN_fam"/>
</dbReference>
<accession>A0A368JI28</accession>
<organism evidence="1 2">
    <name type="scientific">Larkinella punicea</name>
    <dbReference type="NCBI Taxonomy" id="2315727"/>
    <lineage>
        <taxon>Bacteria</taxon>
        <taxon>Pseudomonadati</taxon>
        <taxon>Bacteroidota</taxon>
        <taxon>Cytophagia</taxon>
        <taxon>Cytophagales</taxon>
        <taxon>Spirosomataceae</taxon>
        <taxon>Larkinella</taxon>
    </lineage>
</organism>
<sequence>MKTLSFLLVLVSTTTFSQSLLWKVSGNGLKKPSYLFGIYHIMKDSYLNQNPKIKSAYEGAEGVVVETEVDSSAMLSMAMRGLMLDKSLDKLLSQTDYQLVADEFKKGTGYDLALFNQMKPIVTATMLSLAYVQKESDTLNSFTGLPLDLYFASDGRKRQKTVSALETMEEQMAFLFDHDPVEKQAQNLVEMVKEKDDMHDMSKSVTELYLKQDLQGMWKMNEKSGNTFGNMTYLLDERNHNWMKRLPGLMASRPTFVAVGALHLPGPQGLVELLKKEGYQVEPQ</sequence>
<protein>
    <submittedName>
        <fullName evidence="1">TraB/GumN family protein</fullName>
    </submittedName>
</protein>
<name>A0A368JI28_9BACT</name>